<protein>
    <submittedName>
        <fullName evidence="2 3">Uncharacterized protein</fullName>
    </submittedName>
</protein>
<dbReference type="EnsemblPlants" id="KRH12788">
    <property type="protein sequence ID" value="KRH12788"/>
    <property type="gene ID" value="GLYMA_15G194500"/>
</dbReference>
<evidence type="ECO:0000256" key="1">
    <source>
        <dbReference type="SAM" id="MobiDB-lite"/>
    </source>
</evidence>
<feature type="region of interest" description="Disordered" evidence="1">
    <location>
        <begin position="1"/>
        <end position="63"/>
    </location>
</feature>
<evidence type="ECO:0000313" key="4">
    <source>
        <dbReference type="Proteomes" id="UP000008827"/>
    </source>
</evidence>
<reference evidence="2" key="3">
    <citation type="submission" date="2018-07" db="EMBL/GenBank/DDBJ databases">
        <title>WGS assembly of Glycine max.</title>
        <authorList>
            <person name="Schmutz J."/>
            <person name="Cannon S."/>
            <person name="Schlueter J."/>
            <person name="Ma J."/>
            <person name="Mitros T."/>
            <person name="Nelson W."/>
            <person name="Hyten D."/>
            <person name="Song Q."/>
            <person name="Thelen J."/>
            <person name="Cheng J."/>
            <person name="Xu D."/>
            <person name="Hellsten U."/>
            <person name="May G."/>
            <person name="Yu Y."/>
            <person name="Sakurai T."/>
            <person name="Umezawa T."/>
            <person name="Bhattacharyya M."/>
            <person name="Sandhu D."/>
            <person name="Valliyodan B."/>
            <person name="Lindquist E."/>
            <person name="Peto M."/>
            <person name="Grant D."/>
            <person name="Shu S."/>
            <person name="Goodstein D."/>
            <person name="Barry K."/>
            <person name="Futrell-Griggs M."/>
            <person name="Abernathy B."/>
            <person name="Du J."/>
            <person name="Tian Z."/>
            <person name="Zhu L."/>
            <person name="Gill N."/>
            <person name="Joshi T."/>
            <person name="Libault M."/>
            <person name="Sethuraman A."/>
            <person name="Zhang X."/>
            <person name="Shinozaki K."/>
            <person name="Nguyen H."/>
            <person name="Wing R."/>
            <person name="Cregan P."/>
            <person name="Specht J."/>
            <person name="Grimwood J."/>
            <person name="Rokhsar D."/>
            <person name="Stacey G."/>
            <person name="Shoemaker R."/>
            <person name="Jackson S."/>
        </authorList>
    </citation>
    <scope>NUCLEOTIDE SEQUENCE</scope>
    <source>
        <tissue evidence="2">Callus</tissue>
    </source>
</reference>
<sequence length="63" mass="6834">MPRPTQLVTQAQRHKDPLSAASPQPTHKHSSPPRPRATTFSRPCTAANAHPPSFLTVSIPISQ</sequence>
<dbReference type="EMBL" id="CM000848">
    <property type="protein sequence ID" value="KRH12788.1"/>
    <property type="molecule type" value="Genomic_DNA"/>
</dbReference>
<dbReference type="Gramene" id="KRH12788">
    <property type="protein sequence ID" value="KRH12788"/>
    <property type="gene ID" value="GLYMA_15G194500"/>
</dbReference>
<dbReference type="InParanoid" id="K7MCH5"/>
<evidence type="ECO:0000313" key="2">
    <source>
        <dbReference type="EMBL" id="KRH12788.1"/>
    </source>
</evidence>
<accession>K7MCH5</accession>
<dbReference type="AlphaFoldDB" id="K7MCH5"/>
<dbReference type="PaxDb" id="3847-GLYMA15G22810.1"/>
<reference evidence="2 3" key="1">
    <citation type="journal article" date="2010" name="Nature">
        <title>Genome sequence of the palaeopolyploid soybean.</title>
        <authorList>
            <person name="Schmutz J."/>
            <person name="Cannon S.B."/>
            <person name="Schlueter J."/>
            <person name="Ma J."/>
            <person name="Mitros T."/>
            <person name="Nelson W."/>
            <person name="Hyten D.L."/>
            <person name="Song Q."/>
            <person name="Thelen J.J."/>
            <person name="Cheng J."/>
            <person name="Xu D."/>
            <person name="Hellsten U."/>
            <person name="May G.D."/>
            <person name="Yu Y."/>
            <person name="Sakurai T."/>
            <person name="Umezawa T."/>
            <person name="Bhattacharyya M.K."/>
            <person name="Sandhu D."/>
            <person name="Valliyodan B."/>
            <person name="Lindquist E."/>
            <person name="Peto M."/>
            <person name="Grant D."/>
            <person name="Shu S."/>
            <person name="Goodstein D."/>
            <person name="Barry K."/>
            <person name="Futrell-Griggs M."/>
            <person name="Abernathy B."/>
            <person name="Du J."/>
            <person name="Tian Z."/>
            <person name="Zhu L."/>
            <person name="Gill N."/>
            <person name="Joshi T."/>
            <person name="Libault M."/>
            <person name="Sethuraman A."/>
            <person name="Zhang X.-C."/>
            <person name="Shinozaki K."/>
            <person name="Nguyen H.T."/>
            <person name="Wing R.A."/>
            <person name="Cregan P."/>
            <person name="Specht J."/>
            <person name="Grimwood J."/>
            <person name="Rokhsar D."/>
            <person name="Stacey G."/>
            <person name="Shoemaker R.C."/>
            <person name="Jackson S.A."/>
        </authorList>
    </citation>
    <scope>NUCLEOTIDE SEQUENCE</scope>
    <source>
        <strain evidence="3">cv. Williams 82</strain>
        <tissue evidence="2">Callus</tissue>
    </source>
</reference>
<feature type="compositionally biased region" description="Polar residues" evidence="1">
    <location>
        <begin position="1"/>
        <end position="11"/>
    </location>
</feature>
<dbReference type="HOGENOM" id="CLU_2890316_0_0_1"/>
<reference evidence="3" key="2">
    <citation type="submission" date="2018-02" db="UniProtKB">
        <authorList>
            <consortium name="EnsemblPlants"/>
        </authorList>
    </citation>
    <scope>IDENTIFICATION</scope>
    <source>
        <strain evidence="3">Williams 82</strain>
    </source>
</reference>
<organism evidence="2">
    <name type="scientific">Glycine max</name>
    <name type="common">Soybean</name>
    <name type="synonym">Glycine hispida</name>
    <dbReference type="NCBI Taxonomy" id="3847"/>
    <lineage>
        <taxon>Eukaryota</taxon>
        <taxon>Viridiplantae</taxon>
        <taxon>Streptophyta</taxon>
        <taxon>Embryophyta</taxon>
        <taxon>Tracheophyta</taxon>
        <taxon>Spermatophyta</taxon>
        <taxon>Magnoliopsida</taxon>
        <taxon>eudicotyledons</taxon>
        <taxon>Gunneridae</taxon>
        <taxon>Pentapetalae</taxon>
        <taxon>rosids</taxon>
        <taxon>fabids</taxon>
        <taxon>Fabales</taxon>
        <taxon>Fabaceae</taxon>
        <taxon>Papilionoideae</taxon>
        <taxon>50 kb inversion clade</taxon>
        <taxon>NPAAA clade</taxon>
        <taxon>indigoferoid/millettioid clade</taxon>
        <taxon>Phaseoleae</taxon>
        <taxon>Glycine</taxon>
        <taxon>Glycine subgen. Soja</taxon>
    </lineage>
</organism>
<proteinExistence type="predicted"/>
<keyword evidence="4" id="KW-1185">Reference proteome</keyword>
<evidence type="ECO:0000313" key="3">
    <source>
        <dbReference type="EnsemblPlants" id="KRH12788"/>
    </source>
</evidence>
<gene>
    <name evidence="2" type="ORF">GLYMA_15G194500</name>
</gene>
<name>K7MCH5_SOYBN</name>
<dbReference type="Proteomes" id="UP000008827">
    <property type="component" value="Chromosome 15"/>
</dbReference>